<evidence type="ECO:0000313" key="3">
    <source>
        <dbReference type="Proteomes" id="UP000887572"/>
    </source>
</evidence>
<feature type="transmembrane region" description="Helical" evidence="2">
    <location>
        <begin position="83"/>
        <end position="106"/>
    </location>
</feature>
<evidence type="ECO:0000313" key="4">
    <source>
        <dbReference type="WBParaSite" id="Gr19_v10_g14713.t1"/>
    </source>
</evidence>
<protein>
    <submittedName>
        <fullName evidence="4">Uncharacterized protein</fullName>
    </submittedName>
</protein>
<proteinExistence type="predicted"/>
<keyword evidence="3" id="KW-1185">Reference proteome</keyword>
<organism evidence="3 4">
    <name type="scientific">Globodera rostochiensis</name>
    <name type="common">Golden nematode worm</name>
    <name type="synonym">Heterodera rostochiensis</name>
    <dbReference type="NCBI Taxonomy" id="31243"/>
    <lineage>
        <taxon>Eukaryota</taxon>
        <taxon>Metazoa</taxon>
        <taxon>Ecdysozoa</taxon>
        <taxon>Nematoda</taxon>
        <taxon>Chromadorea</taxon>
        <taxon>Rhabditida</taxon>
        <taxon>Tylenchina</taxon>
        <taxon>Tylenchomorpha</taxon>
        <taxon>Tylenchoidea</taxon>
        <taxon>Heteroderidae</taxon>
        <taxon>Heteroderinae</taxon>
        <taxon>Globodera</taxon>
    </lineage>
</organism>
<feature type="region of interest" description="Disordered" evidence="1">
    <location>
        <begin position="211"/>
        <end position="247"/>
    </location>
</feature>
<accession>A0A914H7F6</accession>
<reference evidence="4" key="1">
    <citation type="submission" date="2022-11" db="UniProtKB">
        <authorList>
            <consortium name="WormBaseParasite"/>
        </authorList>
    </citation>
    <scope>IDENTIFICATION</scope>
</reference>
<dbReference type="WBParaSite" id="Gr19_v10_g14713.t1">
    <property type="protein sequence ID" value="Gr19_v10_g14713.t1"/>
    <property type="gene ID" value="Gr19_v10_g14713"/>
</dbReference>
<evidence type="ECO:0000256" key="1">
    <source>
        <dbReference type="SAM" id="MobiDB-lite"/>
    </source>
</evidence>
<keyword evidence="2" id="KW-0472">Membrane</keyword>
<sequence length="247" mass="28424">MTPWWSSNPSLLNNSMESIVEGGQHRQVRPAHAEIGGVAEHDDEPCSSTDSAHFALQQQTEGLFHNAQLRQNQTETYEEIKRLLIFAGLFFMLMTAFVLIKFQVAIDDVFRWSPVVWLIGVIICALLMNVSVQIRRFVQRQKANRLRERQNLLYSLNLPNSFPNLSHHSQLHHQICWHHRHRSYSANEPPGYEQIHRCPLASPPAFVVCVQRQQPHKEAPPKYKADNAQSQSSLEEDIAPPTYEESQ</sequence>
<dbReference type="Proteomes" id="UP000887572">
    <property type="component" value="Unplaced"/>
</dbReference>
<evidence type="ECO:0000256" key="2">
    <source>
        <dbReference type="SAM" id="Phobius"/>
    </source>
</evidence>
<keyword evidence="2" id="KW-0812">Transmembrane</keyword>
<feature type="compositionally biased region" description="Basic and acidic residues" evidence="1">
    <location>
        <begin position="215"/>
        <end position="225"/>
    </location>
</feature>
<feature type="transmembrane region" description="Helical" evidence="2">
    <location>
        <begin position="112"/>
        <end position="132"/>
    </location>
</feature>
<dbReference type="AlphaFoldDB" id="A0A914H7F6"/>
<keyword evidence="2" id="KW-1133">Transmembrane helix</keyword>
<name>A0A914H7F6_GLORO</name>